<keyword evidence="4" id="KW-1185">Reference proteome</keyword>
<accession>A0ABX8EN91</accession>
<reference evidence="3 4" key="1">
    <citation type="submission" date="2021-05" db="EMBL/GenBank/DDBJ databases">
        <title>Complete genome of Nocardioides aquaticus KCTC 9944T isolated from meromictic and hypersaline Ekho Lake, Antarctica.</title>
        <authorList>
            <person name="Hwang K."/>
            <person name="Kim K.M."/>
            <person name="Choe H."/>
        </authorList>
    </citation>
    <scope>NUCLEOTIDE SEQUENCE [LARGE SCALE GENOMIC DNA]</scope>
    <source>
        <strain evidence="3 4">KCTC 9944</strain>
    </source>
</reference>
<keyword evidence="2" id="KW-0472">Membrane</keyword>
<evidence type="ECO:0008006" key="5">
    <source>
        <dbReference type="Google" id="ProtNLM"/>
    </source>
</evidence>
<proteinExistence type="predicted"/>
<evidence type="ECO:0000256" key="2">
    <source>
        <dbReference type="SAM" id="Phobius"/>
    </source>
</evidence>
<keyword evidence="2" id="KW-0812">Transmembrane</keyword>
<sequence>MSNEHQSGSPAEASMSETEKAAFEERTHTAGAFDIRNVIGGLLAVYGVILTVTGLFTESTPGVADPDDYNSNLIAGIVLLVVGVGFVVWARVRPVVVPVQEDDTAGG</sequence>
<name>A0ABX8EN91_9ACTN</name>
<organism evidence="3 4">
    <name type="scientific">Nocardioides aquaticus</name>
    <dbReference type="NCBI Taxonomy" id="160826"/>
    <lineage>
        <taxon>Bacteria</taxon>
        <taxon>Bacillati</taxon>
        <taxon>Actinomycetota</taxon>
        <taxon>Actinomycetes</taxon>
        <taxon>Propionibacteriales</taxon>
        <taxon>Nocardioidaceae</taxon>
        <taxon>Nocardioides</taxon>
    </lineage>
</organism>
<dbReference type="Proteomes" id="UP000679307">
    <property type="component" value="Chromosome"/>
</dbReference>
<feature type="transmembrane region" description="Helical" evidence="2">
    <location>
        <begin position="69"/>
        <end position="90"/>
    </location>
</feature>
<feature type="transmembrane region" description="Helical" evidence="2">
    <location>
        <begin position="38"/>
        <end position="57"/>
    </location>
</feature>
<feature type="region of interest" description="Disordered" evidence="1">
    <location>
        <begin position="1"/>
        <end position="23"/>
    </location>
</feature>
<keyword evidence="2" id="KW-1133">Transmembrane helix</keyword>
<evidence type="ECO:0000313" key="3">
    <source>
        <dbReference type="EMBL" id="QVT81836.1"/>
    </source>
</evidence>
<evidence type="ECO:0000313" key="4">
    <source>
        <dbReference type="Proteomes" id="UP000679307"/>
    </source>
</evidence>
<gene>
    <name evidence="3" type="ORF">ENKNEFLB_04254</name>
</gene>
<protein>
    <recommendedName>
        <fullName evidence="5">LPXTG cell wall anchor domain-containing protein</fullName>
    </recommendedName>
</protein>
<dbReference type="EMBL" id="CP075371">
    <property type="protein sequence ID" value="QVT81836.1"/>
    <property type="molecule type" value="Genomic_DNA"/>
</dbReference>
<dbReference type="RefSeq" id="WP_420830517.1">
    <property type="nucleotide sequence ID" value="NZ_CP075371.1"/>
</dbReference>
<evidence type="ECO:0000256" key="1">
    <source>
        <dbReference type="SAM" id="MobiDB-lite"/>
    </source>
</evidence>